<evidence type="ECO:0000313" key="1">
    <source>
        <dbReference type="EMBL" id="SFB20614.1"/>
    </source>
</evidence>
<sequence length="592" mass="66387">MNVQQLLSGKTSNIAKSPQVLRPGQIIQGKIMKLYPNQKAQIQLGTQKVIAQLEASLSAGGKYHFQVQPSDDVVHLRVIGEQLQNHSSQNMMALLQQLGMKTSGSNVALLQALIKEKIPFTKEQLQRAFQLLNSAKNRQTAQQTIKGMISSGLPITDMVYQALASVNAGGMTDQMTSVLNQLRQTPDQTSLQQNLMHRINQILEPSPGNSTLVKQIVTEASNNNQQLFQALKVAGAIDAHVDFSKWKAEWTTSARQDGSINGKQPFQLNRSEALQLLEALQKNGVRIRKASQVFVQQWSSTIENAALNKQSISGQDFWQLKQQLTKSLMPLMSGAQHEHFAKLIQNNPVQLQQLLTTLQTMAGSQTYTTIENVLTPLKTENTFLFSSPKEQFLSQIQQVLQSTGLTYENQLAKNQFHEQQNTIKSMLLQLVQQNDGAVSERSQQLLHFLNGMQLQSVHETANVIQAHLQVPGQKLGLPDDLQLDFSGHKTEDGKINPDSCRILFYLDFANLNETIIDMHIQKRNVSITIFNDRDNLTEQSAAFKPMLQEGLGSLDYQLSAIIFKPIYDKNQSANETIRKTYQKPYQGVDYRI</sequence>
<keyword evidence="2" id="KW-1185">Reference proteome</keyword>
<evidence type="ECO:0000313" key="2">
    <source>
        <dbReference type="Proteomes" id="UP000198642"/>
    </source>
</evidence>
<proteinExistence type="predicted"/>
<accession>A0A1I0Z4S7</accession>
<evidence type="ECO:0008006" key="3">
    <source>
        <dbReference type="Google" id="ProtNLM"/>
    </source>
</evidence>
<dbReference type="AlphaFoldDB" id="A0A1I0Z4S7"/>
<dbReference type="OrthoDB" id="2351076at2"/>
<dbReference type="Proteomes" id="UP000198642">
    <property type="component" value="Unassembled WGS sequence"/>
</dbReference>
<gene>
    <name evidence="1" type="ORF">SAMN04488072_109173</name>
</gene>
<reference evidence="1 2" key="1">
    <citation type="submission" date="2016-10" db="EMBL/GenBank/DDBJ databases">
        <authorList>
            <person name="de Groot N.N."/>
        </authorList>
    </citation>
    <scope>NUCLEOTIDE SEQUENCE [LARGE SCALE GENOMIC DNA]</scope>
    <source>
        <strain evidence="1 2">CGMCC 1.3702</strain>
    </source>
</reference>
<organism evidence="1 2">
    <name type="scientific">Lentibacillus halodurans</name>
    <dbReference type="NCBI Taxonomy" id="237679"/>
    <lineage>
        <taxon>Bacteria</taxon>
        <taxon>Bacillati</taxon>
        <taxon>Bacillota</taxon>
        <taxon>Bacilli</taxon>
        <taxon>Bacillales</taxon>
        <taxon>Bacillaceae</taxon>
        <taxon>Lentibacillus</taxon>
    </lineage>
</organism>
<protein>
    <recommendedName>
        <fullName evidence="3">Hook-length control protein FliK</fullName>
    </recommendedName>
</protein>
<dbReference type="EMBL" id="FOJW01000009">
    <property type="protein sequence ID" value="SFB20614.1"/>
    <property type="molecule type" value="Genomic_DNA"/>
</dbReference>
<dbReference type="STRING" id="237679.SAMN04488072_109173"/>
<dbReference type="RefSeq" id="WP_090238583.1">
    <property type="nucleotide sequence ID" value="NZ_FOJW01000009.1"/>
</dbReference>
<name>A0A1I0Z4S7_9BACI</name>